<gene>
    <name evidence="2" type="ORF">PECUL_23A052915</name>
</gene>
<organism evidence="2 3">
    <name type="scientific">Pelobates cultripes</name>
    <name type="common">Western spadefoot toad</name>
    <dbReference type="NCBI Taxonomy" id="61616"/>
    <lineage>
        <taxon>Eukaryota</taxon>
        <taxon>Metazoa</taxon>
        <taxon>Chordata</taxon>
        <taxon>Craniata</taxon>
        <taxon>Vertebrata</taxon>
        <taxon>Euteleostomi</taxon>
        <taxon>Amphibia</taxon>
        <taxon>Batrachia</taxon>
        <taxon>Anura</taxon>
        <taxon>Pelobatoidea</taxon>
        <taxon>Pelobatidae</taxon>
        <taxon>Pelobates</taxon>
    </lineage>
</organism>
<accession>A0AAD1SUG7</accession>
<dbReference type="Proteomes" id="UP001295444">
    <property type="component" value="Chromosome 08"/>
</dbReference>
<protein>
    <submittedName>
        <fullName evidence="2">Uncharacterized protein</fullName>
    </submittedName>
</protein>
<evidence type="ECO:0000313" key="3">
    <source>
        <dbReference type="Proteomes" id="UP001295444"/>
    </source>
</evidence>
<feature type="compositionally biased region" description="Polar residues" evidence="1">
    <location>
        <begin position="48"/>
        <end position="58"/>
    </location>
</feature>
<keyword evidence="3" id="KW-1185">Reference proteome</keyword>
<dbReference type="EMBL" id="OW240919">
    <property type="protein sequence ID" value="CAH2312080.1"/>
    <property type="molecule type" value="Genomic_DNA"/>
</dbReference>
<reference evidence="2" key="1">
    <citation type="submission" date="2022-03" db="EMBL/GenBank/DDBJ databases">
        <authorList>
            <person name="Alioto T."/>
            <person name="Alioto T."/>
            <person name="Gomez Garrido J."/>
        </authorList>
    </citation>
    <scope>NUCLEOTIDE SEQUENCE</scope>
</reference>
<evidence type="ECO:0000256" key="1">
    <source>
        <dbReference type="SAM" id="MobiDB-lite"/>
    </source>
</evidence>
<proteinExistence type="predicted"/>
<feature type="region of interest" description="Disordered" evidence="1">
    <location>
        <begin position="1"/>
        <end position="58"/>
    </location>
</feature>
<name>A0AAD1SUG7_PELCU</name>
<dbReference type="AlphaFoldDB" id="A0AAD1SUG7"/>
<sequence length="58" mass="6222">AISADHTETSSGENGESGNKAEEQATSPTCTRQSTDEESQRPQPGCITWTQLPSPNHH</sequence>
<evidence type="ECO:0000313" key="2">
    <source>
        <dbReference type="EMBL" id="CAH2312080.1"/>
    </source>
</evidence>
<feature type="compositionally biased region" description="Polar residues" evidence="1">
    <location>
        <begin position="24"/>
        <end position="33"/>
    </location>
</feature>
<feature type="non-terminal residue" evidence="2">
    <location>
        <position position="1"/>
    </location>
</feature>